<keyword evidence="8 16" id="KW-0328">Glycosyltransferase</keyword>
<keyword evidence="7" id="KW-0028">Amino-acid biosynthesis</keyword>
<dbReference type="EMBL" id="CM001377">
    <property type="protein sequence ID" value="EHM10688.1"/>
    <property type="molecule type" value="Genomic_DNA"/>
</dbReference>
<sequence>MLTLALPTGRSQQECLDLLKRCRIVPKDIRAEQRELEIVTEGMRIILVKPQDVPTMVHMGFAQLGLAGYDVILESCARVVDVLDTGLSRCDMVLAGPPCARELLITPHPPFQLKVATKYVNTAEKVLPERGMKALTVPMHGSVEIAPALGIADIIMDIVQTGSTLRANGLVVLEHLFPVSIHLIGHPGALETRWDEISRIAKAIREGGKSP</sequence>
<dbReference type="PROSITE" id="PS01316">
    <property type="entry name" value="ATP_P_PHORIBOSYLTR"/>
    <property type="match status" value="1"/>
</dbReference>
<evidence type="ECO:0000256" key="10">
    <source>
        <dbReference type="ARBA" id="ARBA00022741"/>
    </source>
</evidence>
<feature type="domain" description="ATP phosphoribosyltransferase catalytic" evidence="15">
    <location>
        <begin position="49"/>
        <end position="205"/>
    </location>
</feature>
<accession>H0UPX9</accession>
<dbReference type="EC" id="2.4.2.17" evidence="5 14"/>
<dbReference type="OrthoDB" id="9801867at2"/>
<dbReference type="NCBIfam" id="TIGR00070">
    <property type="entry name" value="hisG"/>
    <property type="match status" value="1"/>
</dbReference>
<dbReference type="Gene3D" id="3.40.190.10">
    <property type="entry name" value="Periplasmic binding protein-like II"/>
    <property type="match status" value="2"/>
</dbReference>
<evidence type="ECO:0000256" key="8">
    <source>
        <dbReference type="ARBA" id="ARBA00022676"/>
    </source>
</evidence>
<dbReference type="STRING" id="926567.TheveDRAFT_1570"/>
<keyword evidence="11" id="KW-0067">ATP-binding</keyword>
<evidence type="ECO:0000256" key="3">
    <source>
        <dbReference type="ARBA" id="ARBA00004667"/>
    </source>
</evidence>
<dbReference type="InterPro" id="IPR024893">
    <property type="entry name" value="ATP_PRibTrfase_HisG_short"/>
</dbReference>
<gene>
    <name evidence="16" type="ORF">TheveDRAFT_1570</name>
</gene>
<dbReference type="AlphaFoldDB" id="H0UPX9"/>
<evidence type="ECO:0000256" key="9">
    <source>
        <dbReference type="ARBA" id="ARBA00022679"/>
    </source>
</evidence>
<dbReference type="GO" id="GO:0005737">
    <property type="term" value="C:cytoplasm"/>
    <property type="evidence" value="ECO:0007669"/>
    <property type="project" value="UniProtKB-SubCell"/>
</dbReference>
<dbReference type="SUPFAM" id="SSF53850">
    <property type="entry name" value="Periplasmic binding protein-like II"/>
    <property type="match status" value="1"/>
</dbReference>
<dbReference type="GO" id="GO:0003879">
    <property type="term" value="F:ATP phosphoribosyltransferase activity"/>
    <property type="evidence" value="ECO:0007669"/>
    <property type="project" value="UniProtKB-UniRule"/>
</dbReference>
<name>H0UPX9_9BACT</name>
<evidence type="ECO:0000256" key="6">
    <source>
        <dbReference type="ARBA" id="ARBA00022490"/>
    </source>
</evidence>
<comment type="similarity">
    <text evidence="4">Belongs to the ATP phosphoribosyltransferase family. Short subfamily.</text>
</comment>
<evidence type="ECO:0000256" key="7">
    <source>
        <dbReference type="ARBA" id="ARBA00022605"/>
    </source>
</evidence>
<evidence type="ECO:0000256" key="2">
    <source>
        <dbReference type="ARBA" id="ARBA00004496"/>
    </source>
</evidence>
<organism evidence="16 17">
    <name type="scientific">Thermanaerovibrio velox DSM 12556</name>
    <dbReference type="NCBI Taxonomy" id="926567"/>
    <lineage>
        <taxon>Bacteria</taxon>
        <taxon>Thermotogati</taxon>
        <taxon>Synergistota</taxon>
        <taxon>Synergistia</taxon>
        <taxon>Synergistales</taxon>
        <taxon>Synergistaceae</taxon>
        <taxon>Thermanaerovibrio</taxon>
    </lineage>
</organism>
<keyword evidence="9 16" id="KW-0808">Transferase</keyword>
<evidence type="ECO:0000256" key="1">
    <source>
        <dbReference type="ARBA" id="ARBA00000915"/>
    </source>
</evidence>
<dbReference type="GO" id="GO:0000105">
    <property type="term" value="P:L-histidine biosynthetic process"/>
    <property type="evidence" value="ECO:0007669"/>
    <property type="project" value="UniProtKB-UniRule"/>
</dbReference>
<dbReference type="eggNOG" id="COG0040">
    <property type="taxonomic scope" value="Bacteria"/>
</dbReference>
<evidence type="ECO:0000256" key="14">
    <source>
        <dbReference type="NCBIfam" id="TIGR00070"/>
    </source>
</evidence>
<evidence type="ECO:0000256" key="5">
    <source>
        <dbReference type="ARBA" id="ARBA00011946"/>
    </source>
</evidence>
<dbReference type="HOGENOM" id="CLU_038115_2_0_0"/>
<evidence type="ECO:0000256" key="11">
    <source>
        <dbReference type="ARBA" id="ARBA00022840"/>
    </source>
</evidence>
<dbReference type="InterPro" id="IPR001348">
    <property type="entry name" value="ATP_PRibTrfase_HisG"/>
</dbReference>
<dbReference type="GO" id="GO:0005524">
    <property type="term" value="F:ATP binding"/>
    <property type="evidence" value="ECO:0007669"/>
    <property type="project" value="UniProtKB-KW"/>
</dbReference>
<evidence type="ECO:0000313" key="16">
    <source>
        <dbReference type="EMBL" id="EHM10688.1"/>
    </source>
</evidence>
<keyword evidence="10" id="KW-0547">Nucleotide-binding</keyword>
<comment type="function">
    <text evidence="13">Catalyzes the condensation of ATP and 5-phosphoribose 1-diphosphate to form N'-(5'-phosphoribosyl)-ATP (PR-ATP). Has a crucial role in the pathway because the rate of histidine biosynthesis seems to be controlled primarily by regulation of HisG enzymatic activity.</text>
</comment>
<dbReference type="InterPro" id="IPR018198">
    <property type="entry name" value="ATP_PRibTrfase_CS"/>
</dbReference>
<evidence type="ECO:0000256" key="4">
    <source>
        <dbReference type="ARBA" id="ARBA00009489"/>
    </source>
</evidence>
<dbReference type="UniPathway" id="UPA00031">
    <property type="reaction ID" value="UER00006"/>
</dbReference>
<dbReference type="PANTHER" id="PTHR21403:SF8">
    <property type="entry name" value="ATP PHOSPHORIBOSYLTRANSFERASE"/>
    <property type="match status" value="1"/>
</dbReference>
<comment type="subcellular location">
    <subcellularLocation>
        <location evidence="2">Cytoplasm</location>
    </subcellularLocation>
</comment>
<dbReference type="PANTHER" id="PTHR21403">
    <property type="entry name" value="ATP PHOSPHORIBOSYLTRANSFERASE ATP-PRTASE"/>
    <property type="match status" value="1"/>
</dbReference>
<keyword evidence="12" id="KW-0368">Histidine biosynthesis</keyword>
<keyword evidence="17" id="KW-1185">Reference proteome</keyword>
<evidence type="ECO:0000259" key="15">
    <source>
        <dbReference type="Pfam" id="PF01634"/>
    </source>
</evidence>
<comment type="pathway">
    <text evidence="3">Amino-acid biosynthesis; L-histidine biosynthesis; L-histidine from 5-phospho-alpha-D-ribose 1-diphosphate: step 1/9.</text>
</comment>
<evidence type="ECO:0000313" key="17">
    <source>
        <dbReference type="Proteomes" id="UP000005730"/>
    </source>
</evidence>
<dbReference type="CDD" id="cd13595">
    <property type="entry name" value="PBP2_HisGs"/>
    <property type="match status" value="1"/>
</dbReference>
<comment type="catalytic activity">
    <reaction evidence="1">
        <text>1-(5-phospho-beta-D-ribosyl)-ATP + diphosphate = 5-phospho-alpha-D-ribose 1-diphosphate + ATP</text>
        <dbReference type="Rhea" id="RHEA:18473"/>
        <dbReference type="ChEBI" id="CHEBI:30616"/>
        <dbReference type="ChEBI" id="CHEBI:33019"/>
        <dbReference type="ChEBI" id="CHEBI:58017"/>
        <dbReference type="ChEBI" id="CHEBI:73183"/>
        <dbReference type="EC" id="2.4.2.17"/>
    </reaction>
</comment>
<evidence type="ECO:0000256" key="13">
    <source>
        <dbReference type="ARBA" id="ARBA00024861"/>
    </source>
</evidence>
<proteinExistence type="inferred from homology"/>
<evidence type="ECO:0000256" key="12">
    <source>
        <dbReference type="ARBA" id="ARBA00023102"/>
    </source>
</evidence>
<protein>
    <recommendedName>
        <fullName evidence="5 14">ATP phosphoribosyltransferase</fullName>
        <ecNumber evidence="5 14">2.4.2.17</ecNumber>
    </recommendedName>
</protein>
<dbReference type="Proteomes" id="UP000005730">
    <property type="component" value="Chromosome"/>
</dbReference>
<keyword evidence="6" id="KW-0963">Cytoplasm</keyword>
<dbReference type="Pfam" id="PF01634">
    <property type="entry name" value="HisG"/>
    <property type="match status" value="1"/>
</dbReference>
<dbReference type="RefSeq" id="WP_006584183.1">
    <property type="nucleotide sequence ID" value="NZ_CM001377.1"/>
</dbReference>
<reference evidence="16 17" key="1">
    <citation type="submission" date="2011-10" db="EMBL/GenBank/DDBJ databases">
        <title>The Noncontiguous Finished genome of Thermanaerovibrio velox DSM 12556.</title>
        <authorList>
            <consortium name="US DOE Joint Genome Institute (JGI-PGF)"/>
            <person name="Lucas S."/>
            <person name="Copeland A."/>
            <person name="Lapidus A."/>
            <person name="Glavina del Rio T."/>
            <person name="Dalin E."/>
            <person name="Tice H."/>
            <person name="Bruce D."/>
            <person name="Goodwin L."/>
            <person name="Pitluck S."/>
            <person name="Peters L."/>
            <person name="Mikhailova N."/>
            <person name="Teshima H."/>
            <person name="Kyrpides N."/>
            <person name="Mavromatis K."/>
            <person name="Ivanova N."/>
            <person name="Markowitz V."/>
            <person name="Cheng J.-F."/>
            <person name="Hugenholtz P."/>
            <person name="Woyke T."/>
            <person name="Wu D."/>
            <person name="Spring S."/>
            <person name="Brambilla E.-M."/>
            <person name="Klenk H.-P."/>
            <person name="Eisen J.A."/>
        </authorList>
    </citation>
    <scope>NUCLEOTIDE SEQUENCE [LARGE SCALE GENOMIC DNA]</scope>
    <source>
        <strain evidence="16 17">DSM 12556</strain>
    </source>
</reference>
<dbReference type="InterPro" id="IPR013820">
    <property type="entry name" value="ATP_PRibTrfase_cat"/>
</dbReference>